<sequence length="114" mass="12143">MSESHAVKQEESKDKDLWGPTLAAAAAILVFPLLAAFLLAGSGIAVLVAYGVIAVALGIVDALRYRPSTSHAFWFGGAVFLAYLLYFNDGAWIYAIGFPALYLAVAHGIKKVRS</sequence>
<name>A0A5C4U354_9CORY</name>
<reference evidence="2 3" key="1">
    <citation type="submission" date="2019-06" db="EMBL/GenBank/DDBJ databases">
        <authorList>
            <person name="Li J."/>
        </authorList>
    </citation>
    <scope>NUCLEOTIDE SEQUENCE [LARGE SCALE GENOMIC DNA]</scope>
    <source>
        <strain evidence="2 3">LMG 28165</strain>
    </source>
</reference>
<feature type="transmembrane region" description="Helical" evidence="1">
    <location>
        <begin position="44"/>
        <end position="63"/>
    </location>
</feature>
<organism evidence="2 3">
    <name type="scientific">Corynebacterium tapiri</name>
    <dbReference type="NCBI Taxonomy" id="1448266"/>
    <lineage>
        <taxon>Bacteria</taxon>
        <taxon>Bacillati</taxon>
        <taxon>Actinomycetota</taxon>
        <taxon>Actinomycetes</taxon>
        <taxon>Mycobacteriales</taxon>
        <taxon>Corynebacteriaceae</taxon>
        <taxon>Corynebacterium</taxon>
    </lineage>
</organism>
<evidence type="ECO:0000313" key="2">
    <source>
        <dbReference type="EMBL" id="TNL96833.1"/>
    </source>
</evidence>
<dbReference type="EMBL" id="VDHJ01000009">
    <property type="protein sequence ID" value="TNL96833.1"/>
    <property type="molecule type" value="Genomic_DNA"/>
</dbReference>
<feature type="transmembrane region" description="Helical" evidence="1">
    <location>
        <begin position="17"/>
        <end position="38"/>
    </location>
</feature>
<dbReference type="Proteomes" id="UP000312032">
    <property type="component" value="Unassembled WGS sequence"/>
</dbReference>
<keyword evidence="1" id="KW-1133">Transmembrane helix</keyword>
<dbReference type="RefSeq" id="WP_139465862.1">
    <property type="nucleotide sequence ID" value="NZ_VDHJ01000009.1"/>
</dbReference>
<dbReference type="AlphaFoldDB" id="A0A5C4U354"/>
<keyword evidence="1" id="KW-0472">Membrane</keyword>
<evidence type="ECO:0000313" key="3">
    <source>
        <dbReference type="Proteomes" id="UP000312032"/>
    </source>
</evidence>
<gene>
    <name evidence="2" type="ORF">FHE74_07375</name>
</gene>
<dbReference type="OrthoDB" id="4419897at2"/>
<keyword evidence="1" id="KW-0812">Transmembrane</keyword>
<proteinExistence type="predicted"/>
<comment type="caution">
    <text evidence="2">The sequence shown here is derived from an EMBL/GenBank/DDBJ whole genome shotgun (WGS) entry which is preliminary data.</text>
</comment>
<evidence type="ECO:0000256" key="1">
    <source>
        <dbReference type="SAM" id="Phobius"/>
    </source>
</evidence>
<accession>A0A5C4U354</accession>
<keyword evidence="3" id="KW-1185">Reference proteome</keyword>
<feature type="transmembrane region" description="Helical" evidence="1">
    <location>
        <begin position="70"/>
        <end position="86"/>
    </location>
</feature>
<feature type="transmembrane region" description="Helical" evidence="1">
    <location>
        <begin position="92"/>
        <end position="109"/>
    </location>
</feature>
<protein>
    <submittedName>
        <fullName evidence="2">Uncharacterized protein</fullName>
    </submittedName>
</protein>